<protein>
    <submittedName>
        <fullName evidence="1">Fumarase A</fullName>
    </submittedName>
</protein>
<reference evidence="1 2" key="1">
    <citation type="journal article" date="2010" name="J. Bacteriol.">
        <title>Short-term signatures of evolutionary change in the Salmonella enterica serovar typhimurium 14028 genome.</title>
        <authorList>
            <person name="Jarvik T."/>
            <person name="Smillie C."/>
            <person name="Groisman E.A."/>
            <person name="Ochman H."/>
        </authorList>
    </citation>
    <scope>NUCLEOTIDE SEQUENCE [LARGE SCALE GENOMIC DNA]</scope>
    <source>
        <strain evidence="2">14028s / SGSC 2262</strain>
    </source>
</reference>
<accession>A0A0F6B163</accession>
<keyword evidence="2" id="KW-1185">Reference proteome</keyword>
<gene>
    <name evidence="1" type="ordered locus">STM14_1771</name>
</gene>
<dbReference type="AlphaFoldDB" id="A0A0F6B163"/>
<organism evidence="1 2">
    <name type="scientific">Salmonella typhimurium (strain 14028s / SGSC 2262)</name>
    <dbReference type="NCBI Taxonomy" id="588858"/>
    <lineage>
        <taxon>Bacteria</taxon>
        <taxon>Pseudomonadati</taxon>
        <taxon>Pseudomonadota</taxon>
        <taxon>Gammaproteobacteria</taxon>
        <taxon>Enterobacterales</taxon>
        <taxon>Enterobacteriaceae</taxon>
        <taxon>Salmonella</taxon>
    </lineage>
</organism>
<dbReference type="KEGG" id="seo:STM14_1771"/>
<dbReference type="EMBL" id="CP001363">
    <property type="protein sequence ID" value="ACY88245.1"/>
    <property type="molecule type" value="Genomic_DNA"/>
</dbReference>
<sequence>MIKATISSSRFSHRSARAALSNVAALRGGNMIRYFAGERRKRLIRSTPLCCYR</sequence>
<dbReference type="Proteomes" id="UP000002695">
    <property type="component" value="Chromosome"/>
</dbReference>
<name>A0A0F6B163_SALT1</name>
<evidence type="ECO:0000313" key="2">
    <source>
        <dbReference type="Proteomes" id="UP000002695"/>
    </source>
</evidence>
<proteinExistence type="predicted"/>
<evidence type="ECO:0000313" key="1">
    <source>
        <dbReference type="EMBL" id="ACY88245.1"/>
    </source>
</evidence>
<dbReference type="HOGENOM" id="CLU_3066069_0_0_6"/>